<evidence type="ECO:0000256" key="3">
    <source>
        <dbReference type="ARBA" id="ARBA00022741"/>
    </source>
</evidence>
<evidence type="ECO:0000256" key="4">
    <source>
        <dbReference type="ARBA" id="ARBA00022840"/>
    </source>
</evidence>
<feature type="domain" description="ABC transporter" evidence="8">
    <location>
        <begin position="331"/>
        <end position="564"/>
    </location>
</feature>
<dbReference type="InterPro" id="IPR039421">
    <property type="entry name" value="Type_1_exporter"/>
</dbReference>
<accession>A0ABN2MKB2</accession>
<organism evidence="10 11">
    <name type="scientific">Pseudonocardia ailaonensis</name>
    <dbReference type="NCBI Taxonomy" id="367279"/>
    <lineage>
        <taxon>Bacteria</taxon>
        <taxon>Bacillati</taxon>
        <taxon>Actinomycetota</taxon>
        <taxon>Actinomycetes</taxon>
        <taxon>Pseudonocardiales</taxon>
        <taxon>Pseudonocardiaceae</taxon>
        <taxon>Pseudonocardia</taxon>
    </lineage>
</organism>
<dbReference type="InterPro" id="IPR017871">
    <property type="entry name" value="ABC_transporter-like_CS"/>
</dbReference>
<dbReference type="PANTHER" id="PTHR24221:SF654">
    <property type="entry name" value="ATP-BINDING CASSETTE SUB-FAMILY B MEMBER 6"/>
    <property type="match status" value="1"/>
</dbReference>
<evidence type="ECO:0000256" key="6">
    <source>
        <dbReference type="ARBA" id="ARBA00023136"/>
    </source>
</evidence>
<evidence type="ECO:0000256" key="1">
    <source>
        <dbReference type="ARBA" id="ARBA00004651"/>
    </source>
</evidence>
<dbReference type="CDD" id="cd07346">
    <property type="entry name" value="ABC_6TM_exporters"/>
    <property type="match status" value="1"/>
</dbReference>
<evidence type="ECO:0000259" key="8">
    <source>
        <dbReference type="PROSITE" id="PS50893"/>
    </source>
</evidence>
<dbReference type="PROSITE" id="PS00211">
    <property type="entry name" value="ABC_TRANSPORTER_1"/>
    <property type="match status" value="1"/>
</dbReference>
<dbReference type="GO" id="GO:0005524">
    <property type="term" value="F:ATP binding"/>
    <property type="evidence" value="ECO:0007669"/>
    <property type="project" value="UniProtKB-KW"/>
</dbReference>
<keyword evidence="4 10" id="KW-0067">ATP-binding</keyword>
<keyword evidence="6 7" id="KW-0472">Membrane</keyword>
<evidence type="ECO:0000313" key="11">
    <source>
        <dbReference type="Proteomes" id="UP001500449"/>
    </source>
</evidence>
<keyword evidence="2 7" id="KW-0812">Transmembrane</keyword>
<proteinExistence type="predicted"/>
<evidence type="ECO:0000256" key="2">
    <source>
        <dbReference type="ARBA" id="ARBA00022692"/>
    </source>
</evidence>
<feature type="domain" description="ABC transmembrane type-1" evidence="9">
    <location>
        <begin position="21"/>
        <end position="299"/>
    </location>
</feature>
<feature type="transmembrane region" description="Helical" evidence="7">
    <location>
        <begin position="54"/>
        <end position="73"/>
    </location>
</feature>
<dbReference type="InterPro" id="IPR003439">
    <property type="entry name" value="ABC_transporter-like_ATP-bd"/>
</dbReference>
<dbReference type="SUPFAM" id="SSF52540">
    <property type="entry name" value="P-loop containing nucleoside triphosphate hydrolases"/>
    <property type="match status" value="1"/>
</dbReference>
<keyword evidence="3" id="KW-0547">Nucleotide-binding</keyword>
<reference evidence="10 11" key="1">
    <citation type="journal article" date="2019" name="Int. J. Syst. Evol. Microbiol.">
        <title>The Global Catalogue of Microorganisms (GCM) 10K type strain sequencing project: providing services to taxonomists for standard genome sequencing and annotation.</title>
        <authorList>
            <consortium name="The Broad Institute Genomics Platform"/>
            <consortium name="The Broad Institute Genome Sequencing Center for Infectious Disease"/>
            <person name="Wu L."/>
            <person name="Ma J."/>
        </authorList>
    </citation>
    <scope>NUCLEOTIDE SEQUENCE [LARGE SCALE GENOMIC DNA]</scope>
    <source>
        <strain evidence="10 11">JCM 16009</strain>
    </source>
</reference>
<name>A0ABN2MKB2_9PSEU</name>
<keyword evidence="5 7" id="KW-1133">Transmembrane helix</keyword>
<dbReference type="RefSeq" id="WP_344411761.1">
    <property type="nucleotide sequence ID" value="NZ_BAAAQK010000001.1"/>
</dbReference>
<comment type="subcellular location">
    <subcellularLocation>
        <location evidence="1">Cell membrane</location>
        <topology evidence="1">Multi-pass membrane protein</topology>
    </subcellularLocation>
</comment>
<dbReference type="PROSITE" id="PS50929">
    <property type="entry name" value="ABC_TM1F"/>
    <property type="match status" value="1"/>
</dbReference>
<dbReference type="InterPro" id="IPR003593">
    <property type="entry name" value="AAA+_ATPase"/>
</dbReference>
<dbReference type="InterPro" id="IPR036640">
    <property type="entry name" value="ABC1_TM_sf"/>
</dbReference>
<comment type="caution">
    <text evidence="10">The sequence shown here is derived from an EMBL/GenBank/DDBJ whole genome shotgun (WGS) entry which is preliminary data.</text>
</comment>
<dbReference type="SUPFAM" id="SSF90123">
    <property type="entry name" value="ABC transporter transmembrane region"/>
    <property type="match status" value="1"/>
</dbReference>
<dbReference type="PROSITE" id="PS50893">
    <property type="entry name" value="ABC_TRANSPORTER_2"/>
    <property type="match status" value="1"/>
</dbReference>
<dbReference type="Gene3D" id="3.40.50.300">
    <property type="entry name" value="P-loop containing nucleotide triphosphate hydrolases"/>
    <property type="match status" value="1"/>
</dbReference>
<dbReference type="SMART" id="SM00382">
    <property type="entry name" value="AAA"/>
    <property type="match status" value="1"/>
</dbReference>
<dbReference type="Gene3D" id="1.20.1560.10">
    <property type="entry name" value="ABC transporter type 1, transmembrane domain"/>
    <property type="match status" value="1"/>
</dbReference>
<dbReference type="Proteomes" id="UP001500449">
    <property type="component" value="Unassembled WGS sequence"/>
</dbReference>
<dbReference type="InterPro" id="IPR027417">
    <property type="entry name" value="P-loop_NTPase"/>
</dbReference>
<protein>
    <submittedName>
        <fullName evidence="10">ABC transporter ATP-binding protein</fullName>
    </submittedName>
</protein>
<keyword evidence="11" id="KW-1185">Reference proteome</keyword>
<feature type="transmembrane region" description="Helical" evidence="7">
    <location>
        <begin position="233"/>
        <end position="252"/>
    </location>
</feature>
<dbReference type="InterPro" id="IPR011527">
    <property type="entry name" value="ABC1_TM_dom"/>
</dbReference>
<dbReference type="PANTHER" id="PTHR24221">
    <property type="entry name" value="ATP-BINDING CASSETTE SUB-FAMILY B"/>
    <property type="match status" value="1"/>
</dbReference>
<evidence type="ECO:0000256" key="7">
    <source>
        <dbReference type="SAM" id="Phobius"/>
    </source>
</evidence>
<evidence type="ECO:0000259" key="9">
    <source>
        <dbReference type="PROSITE" id="PS50929"/>
    </source>
</evidence>
<sequence length="580" mass="61339">MIADLLSLLGPAHRRRLHAYFAWVAAYGVLQGVATLLLVPVFRDLLAGDTAAALRGLAFVLVAVLLTCVAHYVQAMRGFAVAIIVLTTMHERLGDHVVTLPLGWFSSEKIGRLSRTATGGTTMVAGLFAHLLTPTVTGVVTPATIAVGTLFLDWRLTLAVLVCTPLLYLAFRTGARLVGRGDELDDAAAVASANRVVEFARTQRVLRAFGRGAEGYAALDQALEHQRRTGRRTLGYAVVGIVLGGITVQLTFTALLVVGVALAVSGQLAVGSAVALIALAARFTGPLAEIGDYAGVLRMARNDLRRLTAVLEEEPLPEAASPVPLPDPGALELDAVTFGYDDTPVLSEVSLRVPPRSMTALVGASGSGKTTVTRLVARFWDVDAGTVRVGGADVRDQPTEQLMGQLALVFQEVYLFDDTLEANIRVGRPDATGAEVREAARLAGVHEIVGRLPEGWATRVGEGGTALSGGERQRVSVARALLKAAPIVLLDEATAALDPENERYVTEALRALAEHSTVLVIAHRLSTVVAADRIVVLDGGGIAEHGTHAELLAAGGRYAEFWASRSRAKGWRLTARSSSH</sequence>
<feature type="transmembrane region" description="Helical" evidence="7">
    <location>
        <begin position="154"/>
        <end position="171"/>
    </location>
</feature>
<gene>
    <name evidence="10" type="ORF">GCM10009836_04030</name>
</gene>
<dbReference type="EMBL" id="BAAAQK010000001">
    <property type="protein sequence ID" value="GAA1829357.1"/>
    <property type="molecule type" value="Genomic_DNA"/>
</dbReference>
<feature type="transmembrane region" description="Helical" evidence="7">
    <location>
        <begin position="20"/>
        <end position="42"/>
    </location>
</feature>
<evidence type="ECO:0000256" key="5">
    <source>
        <dbReference type="ARBA" id="ARBA00022989"/>
    </source>
</evidence>
<dbReference type="Pfam" id="PF00664">
    <property type="entry name" value="ABC_membrane"/>
    <property type="match status" value="1"/>
</dbReference>
<dbReference type="Pfam" id="PF00005">
    <property type="entry name" value="ABC_tran"/>
    <property type="match status" value="1"/>
</dbReference>
<evidence type="ECO:0000313" key="10">
    <source>
        <dbReference type="EMBL" id="GAA1829357.1"/>
    </source>
</evidence>
<feature type="transmembrane region" description="Helical" evidence="7">
    <location>
        <begin position="124"/>
        <end position="148"/>
    </location>
</feature>